<feature type="domain" description="FAS1" evidence="1">
    <location>
        <begin position="134"/>
        <end position="264"/>
    </location>
</feature>
<dbReference type="Gene3D" id="2.60.40.2130">
    <property type="entry name" value="F-spondin domain"/>
    <property type="match status" value="1"/>
</dbReference>
<evidence type="ECO:0000259" key="1">
    <source>
        <dbReference type="PROSITE" id="PS50213"/>
    </source>
</evidence>
<dbReference type="InterPro" id="IPR038678">
    <property type="entry name" value="Spondin_N_sf"/>
</dbReference>
<keyword evidence="3" id="KW-1185">Reference proteome</keyword>
<name>A0A8A4TLR8_SULCO</name>
<dbReference type="InterPro" id="IPR009465">
    <property type="entry name" value="Spondin_N"/>
</dbReference>
<dbReference type="AlphaFoldDB" id="A0A8A4TLR8"/>
<dbReference type="SMART" id="SM00554">
    <property type="entry name" value="FAS1"/>
    <property type="match status" value="2"/>
</dbReference>
<protein>
    <submittedName>
        <fullName evidence="2">Fasciclin domain-containing protein</fullName>
    </submittedName>
</protein>
<dbReference type="EMBL" id="CP071793">
    <property type="protein sequence ID" value="QTD49818.1"/>
    <property type="molecule type" value="Genomic_DNA"/>
</dbReference>
<dbReference type="FunFam" id="2.30.180.10:FF:000032">
    <property type="entry name" value="Fasciclin domain-containing protein, putative"/>
    <property type="match status" value="1"/>
</dbReference>
<dbReference type="PANTHER" id="PTHR10900:SF77">
    <property type="entry name" value="FI19380P1"/>
    <property type="match status" value="1"/>
</dbReference>
<dbReference type="Proteomes" id="UP000663929">
    <property type="component" value="Chromosome"/>
</dbReference>
<dbReference type="FunFam" id="2.30.180.10:FF:000019">
    <property type="entry name" value="Cell surface lipoprotein"/>
    <property type="match status" value="1"/>
</dbReference>
<dbReference type="InterPro" id="IPR036378">
    <property type="entry name" value="FAS1_dom_sf"/>
</dbReference>
<evidence type="ECO:0000313" key="3">
    <source>
        <dbReference type="Proteomes" id="UP000663929"/>
    </source>
</evidence>
<sequence length="477" mass="48937">MDTAAAAGDFTTLLQAAEAAGLVDALRGDGPLTVFAPTDDAFAALPDGTLDALLADTDALANVLLYHVVSGQVLAADVVTLDTVEMLNGDTVTITANDDGVKINDANVVATDILASNGVIHVIDAVLIPPTQTQDDIVDTAAAAGDFTTLLQAAEAAGLVDALRGDGPLTVFAPTDDAFAALPAGTLDALLADPEALADILLYHVVSGQVLAADVVSLDTVEMLNGDTATITANDDGVKINDANVVATDILASNGVIHVIDGVLIPPEDPGSDLPGTQYRVTITNLTRGQVFSPPIAVVHADDISLFQLGQPASGTLRTMAEDGNAQPLADELAPLDLVYDVQVASDPLPPGQSVMIRVTAAGRYNYISVAGMLVSTNDAFFAAEIRRPASFDNYVKQAGDHRAMAHALAYDAGTEANSESCDFIPGPPCGSGGAPDPGGAEGYVYVSNGIHGIGGLDRATYDWRGPVALVTVERMD</sequence>
<organism evidence="2 3">
    <name type="scientific">Sulfidibacter corallicola</name>
    <dbReference type="NCBI Taxonomy" id="2818388"/>
    <lineage>
        <taxon>Bacteria</taxon>
        <taxon>Pseudomonadati</taxon>
        <taxon>Acidobacteriota</taxon>
        <taxon>Holophagae</taxon>
        <taxon>Acanthopleuribacterales</taxon>
        <taxon>Acanthopleuribacteraceae</taxon>
        <taxon>Sulfidibacter</taxon>
    </lineage>
</organism>
<reference evidence="2" key="1">
    <citation type="submission" date="2021-03" db="EMBL/GenBank/DDBJ databases">
        <title>Acanthopleuribacteraceae sp. M133.</title>
        <authorList>
            <person name="Wang G."/>
        </authorList>
    </citation>
    <scope>NUCLEOTIDE SEQUENCE</scope>
    <source>
        <strain evidence="2">M133</strain>
    </source>
</reference>
<dbReference type="PANTHER" id="PTHR10900">
    <property type="entry name" value="PERIOSTIN-RELATED"/>
    <property type="match status" value="1"/>
</dbReference>
<gene>
    <name evidence="2" type="ORF">J3U87_29900</name>
</gene>
<dbReference type="GO" id="GO:0005615">
    <property type="term" value="C:extracellular space"/>
    <property type="evidence" value="ECO:0007669"/>
    <property type="project" value="TreeGrafter"/>
</dbReference>
<dbReference type="InterPro" id="IPR000782">
    <property type="entry name" value="FAS1_domain"/>
</dbReference>
<dbReference type="Pfam" id="PF02469">
    <property type="entry name" value="Fasciclin"/>
    <property type="match status" value="2"/>
</dbReference>
<dbReference type="PROSITE" id="PS50213">
    <property type="entry name" value="FAS1"/>
    <property type="match status" value="2"/>
</dbReference>
<dbReference type="RefSeq" id="WP_237379448.1">
    <property type="nucleotide sequence ID" value="NZ_CP071793.1"/>
</dbReference>
<dbReference type="InterPro" id="IPR050904">
    <property type="entry name" value="Adhesion/Biosynth-related"/>
</dbReference>
<feature type="domain" description="FAS1" evidence="1">
    <location>
        <begin position="1"/>
        <end position="127"/>
    </location>
</feature>
<accession>A0A8A4TLR8</accession>
<dbReference type="Gene3D" id="2.30.180.10">
    <property type="entry name" value="FAS1 domain"/>
    <property type="match status" value="2"/>
</dbReference>
<proteinExistence type="predicted"/>
<evidence type="ECO:0000313" key="2">
    <source>
        <dbReference type="EMBL" id="QTD49818.1"/>
    </source>
</evidence>
<dbReference type="KEGG" id="scor:J3U87_29900"/>
<dbReference type="SUPFAM" id="SSF82153">
    <property type="entry name" value="FAS1 domain"/>
    <property type="match status" value="2"/>
</dbReference>
<dbReference type="NCBIfam" id="NF038123">
    <property type="entry name" value="NF038123_dom"/>
    <property type="match status" value="1"/>
</dbReference>